<name>A0A4Y2BNS7_ARAVE</name>
<gene>
    <name evidence="1" type="ORF">AVEN_219473_1</name>
</gene>
<dbReference type="EMBL" id="BGPR01000093">
    <property type="protein sequence ID" value="GBL93347.1"/>
    <property type="molecule type" value="Genomic_DNA"/>
</dbReference>
<reference evidence="1 2" key="1">
    <citation type="journal article" date="2019" name="Sci. Rep.">
        <title>Orb-weaving spider Araneus ventricosus genome elucidates the spidroin gene catalogue.</title>
        <authorList>
            <person name="Kono N."/>
            <person name="Nakamura H."/>
            <person name="Ohtoshi R."/>
            <person name="Moran D.A.P."/>
            <person name="Shinohara A."/>
            <person name="Yoshida Y."/>
            <person name="Fujiwara M."/>
            <person name="Mori M."/>
            <person name="Tomita M."/>
            <person name="Arakawa K."/>
        </authorList>
    </citation>
    <scope>NUCLEOTIDE SEQUENCE [LARGE SCALE GENOMIC DNA]</scope>
</reference>
<dbReference type="Proteomes" id="UP000499080">
    <property type="component" value="Unassembled WGS sequence"/>
</dbReference>
<organism evidence="1 2">
    <name type="scientific">Araneus ventricosus</name>
    <name type="common">Orbweaver spider</name>
    <name type="synonym">Epeira ventricosa</name>
    <dbReference type="NCBI Taxonomy" id="182803"/>
    <lineage>
        <taxon>Eukaryota</taxon>
        <taxon>Metazoa</taxon>
        <taxon>Ecdysozoa</taxon>
        <taxon>Arthropoda</taxon>
        <taxon>Chelicerata</taxon>
        <taxon>Arachnida</taxon>
        <taxon>Araneae</taxon>
        <taxon>Araneomorphae</taxon>
        <taxon>Entelegynae</taxon>
        <taxon>Araneoidea</taxon>
        <taxon>Araneidae</taxon>
        <taxon>Araneus</taxon>
    </lineage>
</organism>
<evidence type="ECO:0000313" key="1">
    <source>
        <dbReference type="EMBL" id="GBL93347.1"/>
    </source>
</evidence>
<dbReference type="OrthoDB" id="5326588at2759"/>
<proteinExistence type="predicted"/>
<protein>
    <submittedName>
        <fullName evidence="1">Uncharacterized protein</fullName>
    </submittedName>
</protein>
<comment type="caution">
    <text evidence="1">The sequence shown here is derived from an EMBL/GenBank/DDBJ whole genome shotgun (WGS) entry which is preliminary data.</text>
</comment>
<evidence type="ECO:0000313" key="2">
    <source>
        <dbReference type="Proteomes" id="UP000499080"/>
    </source>
</evidence>
<accession>A0A4Y2BNS7</accession>
<sequence>MRQLGKTTAFQMMSANEICWPHLLVILHWLNNYYKDIIDLDESNIFEKLNRSMGSTLVNEDTVTCVYFKKMVDVIMTMLKNRLRNRAPTTNLSLHIGNLPTKGEKCELNIIVTNMESRFPAVRVLWLGREFYRGKYEMTDSSHVWTPDIGDKFGDEIWDLKGAGIFSTSLLAEEIRLNVLEDSM</sequence>
<keyword evidence="2" id="KW-1185">Reference proteome</keyword>
<dbReference type="AlphaFoldDB" id="A0A4Y2BNS7"/>